<gene>
    <name evidence="2" type="ORF">GP2143_05065</name>
</gene>
<dbReference type="AlphaFoldDB" id="A0YB63"/>
<comment type="caution">
    <text evidence="2">The sequence shown here is derived from an EMBL/GenBank/DDBJ whole genome shotgun (WGS) entry which is preliminary data.</text>
</comment>
<proteinExistence type="predicted"/>
<dbReference type="GO" id="GO:0015074">
    <property type="term" value="P:DNA integration"/>
    <property type="evidence" value="ECO:0007669"/>
    <property type="project" value="InterPro"/>
</dbReference>
<dbReference type="PANTHER" id="PTHR46889">
    <property type="entry name" value="TRANSPOSASE INSF FOR INSERTION SEQUENCE IS3B-RELATED"/>
    <property type="match status" value="1"/>
</dbReference>
<dbReference type="InterPro" id="IPR050900">
    <property type="entry name" value="Transposase_IS3/IS150/IS904"/>
</dbReference>
<dbReference type="Gene3D" id="3.30.420.10">
    <property type="entry name" value="Ribonuclease H-like superfamily/Ribonuclease H"/>
    <property type="match status" value="1"/>
</dbReference>
<dbReference type="SUPFAM" id="SSF53098">
    <property type="entry name" value="Ribonuclease H-like"/>
    <property type="match status" value="1"/>
</dbReference>
<sequence>MCRILSVHFSGFYAWLEKPLSNRAIEDRRLLKLIKEFYVASGATYGSPWIHRDMREAGETCSVHRVARLMRENKLRAQIGYKRRYTKGGKLATVAANHLDRNFNPDTPNRFWVSDITYVRTYEGFLYVATVLDLFSRRIVGWSMDKNMDRHLVIRALLMAVWKRQPKETVLVHSDQGSQYGSSDYLAFMKENNLQPSMSRRGNCHDNAVAESFCNV</sequence>
<reference evidence="2 3" key="1">
    <citation type="journal article" date="2010" name="J. Bacteriol.">
        <title>Genome sequence of the oligotrophic marine Gammaproteobacterium HTCC2143, isolated from the Oregon Coast.</title>
        <authorList>
            <person name="Oh H.M."/>
            <person name="Kang I."/>
            <person name="Ferriera S."/>
            <person name="Giovannoni S.J."/>
            <person name="Cho J.C."/>
        </authorList>
    </citation>
    <scope>NUCLEOTIDE SEQUENCE [LARGE SCALE GENOMIC DNA]</scope>
    <source>
        <strain evidence="2 3">HTCC2143</strain>
    </source>
</reference>
<dbReference type="InterPro" id="IPR001584">
    <property type="entry name" value="Integrase_cat-core"/>
</dbReference>
<dbReference type="InterPro" id="IPR036397">
    <property type="entry name" value="RNaseH_sf"/>
</dbReference>
<dbReference type="Pfam" id="PF13276">
    <property type="entry name" value="HTH_21"/>
    <property type="match status" value="1"/>
</dbReference>
<dbReference type="InterPro" id="IPR012337">
    <property type="entry name" value="RNaseH-like_sf"/>
</dbReference>
<organism evidence="2 3">
    <name type="scientific">marine gamma proteobacterium HTCC2143</name>
    <dbReference type="NCBI Taxonomy" id="247633"/>
    <lineage>
        <taxon>Bacteria</taxon>
        <taxon>Pseudomonadati</taxon>
        <taxon>Pseudomonadota</taxon>
        <taxon>Gammaproteobacteria</taxon>
        <taxon>Cellvibrionales</taxon>
        <taxon>Spongiibacteraceae</taxon>
        <taxon>BD1-7 clade</taxon>
    </lineage>
</organism>
<feature type="domain" description="Integrase catalytic" evidence="1">
    <location>
        <begin position="104"/>
        <end position="216"/>
    </location>
</feature>
<dbReference type="Pfam" id="PF00665">
    <property type="entry name" value="rve"/>
    <property type="match status" value="1"/>
</dbReference>
<dbReference type="STRING" id="247633.GP2143_05065"/>
<keyword evidence="3" id="KW-1185">Reference proteome</keyword>
<protein>
    <submittedName>
        <fullName evidence="2">ISPsy26, transposase orfB</fullName>
    </submittedName>
</protein>
<dbReference type="InterPro" id="IPR048020">
    <property type="entry name" value="Transpos_IS3"/>
</dbReference>
<evidence type="ECO:0000313" key="2">
    <source>
        <dbReference type="EMBL" id="EAW31793.1"/>
    </source>
</evidence>
<dbReference type="PROSITE" id="PS50994">
    <property type="entry name" value="INTEGRASE"/>
    <property type="match status" value="1"/>
</dbReference>
<dbReference type="PANTHER" id="PTHR46889:SF4">
    <property type="entry name" value="TRANSPOSASE INSO FOR INSERTION SEQUENCE ELEMENT IS911B-RELATED"/>
    <property type="match status" value="1"/>
</dbReference>
<dbReference type="eggNOG" id="COG2801">
    <property type="taxonomic scope" value="Bacteria"/>
</dbReference>
<dbReference type="NCBIfam" id="NF033516">
    <property type="entry name" value="transpos_IS3"/>
    <property type="match status" value="1"/>
</dbReference>
<dbReference type="EMBL" id="AAVT01000002">
    <property type="protein sequence ID" value="EAW31793.1"/>
    <property type="molecule type" value="Genomic_DNA"/>
</dbReference>
<dbReference type="Proteomes" id="UP000004931">
    <property type="component" value="Unassembled WGS sequence"/>
</dbReference>
<evidence type="ECO:0000259" key="1">
    <source>
        <dbReference type="PROSITE" id="PS50994"/>
    </source>
</evidence>
<dbReference type="InterPro" id="IPR025948">
    <property type="entry name" value="HTH-like_dom"/>
</dbReference>
<accession>A0YB63</accession>
<name>A0YB63_9GAMM</name>
<evidence type="ECO:0000313" key="3">
    <source>
        <dbReference type="Proteomes" id="UP000004931"/>
    </source>
</evidence>
<dbReference type="GO" id="GO:0003676">
    <property type="term" value="F:nucleic acid binding"/>
    <property type="evidence" value="ECO:0007669"/>
    <property type="project" value="InterPro"/>
</dbReference>